<feature type="domain" description="Glycosyltransferase subfamily 4-like N-terminal" evidence="4">
    <location>
        <begin position="19"/>
        <end position="218"/>
    </location>
</feature>
<proteinExistence type="predicted"/>
<dbReference type="Gene3D" id="3.40.50.2000">
    <property type="entry name" value="Glycogen Phosphorylase B"/>
    <property type="match status" value="2"/>
</dbReference>
<evidence type="ECO:0000313" key="6">
    <source>
        <dbReference type="Proteomes" id="UP000644610"/>
    </source>
</evidence>
<organism evidence="5 6">
    <name type="scientific">Planotetraspora silvatica</name>
    <dbReference type="NCBI Taxonomy" id="234614"/>
    <lineage>
        <taxon>Bacteria</taxon>
        <taxon>Bacillati</taxon>
        <taxon>Actinomycetota</taxon>
        <taxon>Actinomycetes</taxon>
        <taxon>Streptosporangiales</taxon>
        <taxon>Streptosporangiaceae</taxon>
        <taxon>Planotetraspora</taxon>
    </lineage>
</organism>
<dbReference type="InterPro" id="IPR028098">
    <property type="entry name" value="Glyco_trans_4-like_N"/>
</dbReference>
<protein>
    <submittedName>
        <fullName evidence="5">Glycosyl transferase family 1</fullName>
    </submittedName>
</protein>
<dbReference type="Pfam" id="PF13439">
    <property type="entry name" value="Glyco_transf_4"/>
    <property type="match status" value="1"/>
</dbReference>
<reference evidence="5" key="1">
    <citation type="submission" date="2021-01" db="EMBL/GenBank/DDBJ databases">
        <title>Whole genome shotgun sequence of Planotetraspora silvatica NBRC 100141.</title>
        <authorList>
            <person name="Komaki H."/>
            <person name="Tamura T."/>
        </authorList>
    </citation>
    <scope>NUCLEOTIDE SEQUENCE</scope>
    <source>
        <strain evidence="5">NBRC 100141</strain>
    </source>
</reference>
<feature type="domain" description="Glycosyl transferase family 1" evidence="3">
    <location>
        <begin position="231"/>
        <end position="383"/>
    </location>
</feature>
<dbReference type="GO" id="GO:0016757">
    <property type="term" value="F:glycosyltransferase activity"/>
    <property type="evidence" value="ECO:0007669"/>
    <property type="project" value="UniProtKB-KW"/>
</dbReference>
<dbReference type="SUPFAM" id="SSF53756">
    <property type="entry name" value="UDP-Glycosyltransferase/glycogen phosphorylase"/>
    <property type="match status" value="1"/>
</dbReference>
<dbReference type="GO" id="GO:0009103">
    <property type="term" value="P:lipopolysaccharide biosynthetic process"/>
    <property type="evidence" value="ECO:0007669"/>
    <property type="project" value="TreeGrafter"/>
</dbReference>
<evidence type="ECO:0000256" key="2">
    <source>
        <dbReference type="ARBA" id="ARBA00022679"/>
    </source>
</evidence>
<dbReference type="AlphaFoldDB" id="A0A8J3UZY0"/>
<sequence>MAERLRVALLSYRSKPTCGGQGVYLRHISRELVALGHHVEVFSGQPYPELDEGVILNKVPSLDLYNDDDPFRTPKLREYRDWIDVLEVATMWTAGFPEPLTFSLRARRELEKRQGDFDVVQDNQTLGYGVLGIKKFFPVVGTIHHPISVDRRIELKAAKGWKKLSMRRWYGFVRMQSIVAPRLSPILTVSESSLADIHRDFGVPEANMRLIPLGVDTRFFHPRPELPKRPGSIVAVASADSPMKGVATLLRATAKLATERDVHLTVVSKPTPGGPTEKLVSELSLGEHVTFVHGISDEALAELIATSEVSVVPSLYEGFSLPAVEHMASGTPLVASRTGALPEVVGDAAIQVEPGDPEELAAVLRRLLDSPEEREAVGRKGYDRAMERYAWPVVAQRTVEAYREAIAARAGRTS</sequence>
<evidence type="ECO:0000259" key="4">
    <source>
        <dbReference type="Pfam" id="PF13439"/>
    </source>
</evidence>
<name>A0A8J3UZY0_9ACTN</name>
<evidence type="ECO:0000259" key="3">
    <source>
        <dbReference type="Pfam" id="PF00534"/>
    </source>
</evidence>
<evidence type="ECO:0000256" key="1">
    <source>
        <dbReference type="ARBA" id="ARBA00022676"/>
    </source>
</evidence>
<evidence type="ECO:0000313" key="5">
    <source>
        <dbReference type="EMBL" id="GII47475.1"/>
    </source>
</evidence>
<dbReference type="PANTHER" id="PTHR46401:SF2">
    <property type="entry name" value="GLYCOSYLTRANSFERASE WBBK-RELATED"/>
    <property type="match status" value="1"/>
</dbReference>
<dbReference type="EMBL" id="BOOQ01000026">
    <property type="protein sequence ID" value="GII47475.1"/>
    <property type="molecule type" value="Genomic_DNA"/>
</dbReference>
<dbReference type="CDD" id="cd03801">
    <property type="entry name" value="GT4_PimA-like"/>
    <property type="match status" value="1"/>
</dbReference>
<dbReference type="Pfam" id="PF00534">
    <property type="entry name" value="Glycos_transf_1"/>
    <property type="match status" value="1"/>
</dbReference>
<dbReference type="InterPro" id="IPR001296">
    <property type="entry name" value="Glyco_trans_1"/>
</dbReference>
<accession>A0A8J3UZY0</accession>
<keyword evidence="2 5" id="KW-0808">Transferase</keyword>
<dbReference type="Proteomes" id="UP000644610">
    <property type="component" value="Unassembled WGS sequence"/>
</dbReference>
<keyword evidence="6" id="KW-1185">Reference proteome</keyword>
<keyword evidence="1" id="KW-0328">Glycosyltransferase</keyword>
<dbReference type="PANTHER" id="PTHR46401">
    <property type="entry name" value="GLYCOSYLTRANSFERASE WBBK-RELATED"/>
    <property type="match status" value="1"/>
</dbReference>
<gene>
    <name evidence="5" type="ORF">Psi02_38990</name>
</gene>
<comment type="caution">
    <text evidence="5">The sequence shown here is derived from an EMBL/GenBank/DDBJ whole genome shotgun (WGS) entry which is preliminary data.</text>
</comment>